<dbReference type="Pfam" id="PF00617">
    <property type="entry name" value="RasGEF"/>
    <property type="match status" value="1"/>
</dbReference>
<feature type="region of interest" description="Disordered" evidence="3">
    <location>
        <begin position="1"/>
        <end position="80"/>
    </location>
</feature>
<reference evidence="5" key="1">
    <citation type="submission" date="2013-05" db="EMBL/GenBank/DDBJ databases">
        <authorList>
            <person name="Yim A.K.Y."/>
            <person name="Chan T.F."/>
            <person name="Ji K.M."/>
            <person name="Liu X.Y."/>
            <person name="Zhou J.W."/>
            <person name="Li R.Q."/>
            <person name="Yang K.Y."/>
            <person name="Li J."/>
            <person name="Li M."/>
            <person name="Law P.T.W."/>
            <person name="Wu Y.L."/>
            <person name="Cai Z.L."/>
            <person name="Qin H."/>
            <person name="Bao Y."/>
            <person name="Leung R.K.K."/>
            <person name="Ng P.K.S."/>
            <person name="Zou J."/>
            <person name="Zhong X.J."/>
            <person name="Ran P.X."/>
            <person name="Zhong N.S."/>
            <person name="Liu Z.G."/>
            <person name="Tsui S.K.W."/>
        </authorList>
    </citation>
    <scope>NUCLEOTIDE SEQUENCE</scope>
    <source>
        <strain evidence="5">Derf</strain>
        <tissue evidence="5">Whole organism</tissue>
    </source>
</reference>
<evidence type="ECO:0000256" key="2">
    <source>
        <dbReference type="PROSITE-ProRule" id="PRU00168"/>
    </source>
</evidence>
<name>A0A922L4J4_DERFA</name>
<feature type="compositionally biased region" description="Polar residues" evidence="3">
    <location>
        <begin position="1003"/>
        <end position="1017"/>
    </location>
</feature>
<feature type="compositionally biased region" description="Low complexity" evidence="3">
    <location>
        <begin position="983"/>
        <end position="993"/>
    </location>
</feature>
<feature type="region of interest" description="Disordered" evidence="3">
    <location>
        <begin position="939"/>
        <end position="1106"/>
    </location>
</feature>
<feature type="compositionally biased region" description="Basic residues" evidence="3">
    <location>
        <begin position="959"/>
        <end position="975"/>
    </location>
</feature>
<keyword evidence="6" id="KW-1185">Reference proteome</keyword>
<feature type="compositionally biased region" description="Pro residues" evidence="3">
    <location>
        <begin position="944"/>
        <end position="953"/>
    </location>
</feature>
<feature type="compositionally biased region" description="Low complexity" evidence="3">
    <location>
        <begin position="7"/>
        <end position="71"/>
    </location>
</feature>
<dbReference type="PROSITE" id="PS00720">
    <property type="entry name" value="RASGEF"/>
    <property type="match status" value="1"/>
</dbReference>
<dbReference type="Pfam" id="PF00618">
    <property type="entry name" value="RasGEF_N"/>
    <property type="match status" value="1"/>
</dbReference>
<feature type="compositionally biased region" description="Low complexity" evidence="3">
    <location>
        <begin position="863"/>
        <end position="876"/>
    </location>
</feature>
<dbReference type="GO" id="GO:0005085">
    <property type="term" value="F:guanyl-nucleotide exchange factor activity"/>
    <property type="evidence" value="ECO:0007669"/>
    <property type="project" value="UniProtKB-KW"/>
</dbReference>
<feature type="compositionally biased region" description="Polar residues" evidence="3">
    <location>
        <begin position="776"/>
        <end position="795"/>
    </location>
</feature>
<dbReference type="InterPro" id="IPR019804">
    <property type="entry name" value="Ras_G-nucl-exch_fac_CS"/>
</dbReference>
<feature type="region of interest" description="Disordered" evidence="3">
    <location>
        <begin position="168"/>
        <end position="235"/>
    </location>
</feature>
<feature type="compositionally biased region" description="Polar residues" evidence="3">
    <location>
        <begin position="1551"/>
        <end position="1567"/>
    </location>
</feature>
<protein>
    <submittedName>
        <fullName evidence="5">Ras protein-specific guanine nucleotide-releasing factor</fullName>
    </submittedName>
</protein>
<feature type="compositionally biased region" description="Polar residues" evidence="3">
    <location>
        <begin position="212"/>
        <end position="221"/>
    </location>
</feature>
<feature type="compositionally biased region" description="Basic and acidic residues" evidence="3">
    <location>
        <begin position="273"/>
        <end position="284"/>
    </location>
</feature>
<evidence type="ECO:0000313" key="6">
    <source>
        <dbReference type="Proteomes" id="UP000790347"/>
    </source>
</evidence>
<evidence type="ECO:0000259" key="4">
    <source>
        <dbReference type="PROSITE" id="PS50009"/>
    </source>
</evidence>
<feature type="region of interest" description="Disordered" evidence="3">
    <location>
        <begin position="697"/>
        <end position="906"/>
    </location>
</feature>
<feature type="compositionally biased region" description="Low complexity" evidence="3">
    <location>
        <begin position="697"/>
        <end position="735"/>
    </location>
</feature>
<sequence length="1567" mass="170852">MRRFKTHSASSTGHHPSSSSSSPSPSTTSSRKSSSVSGLFKSASSPTPPTNFSTNSNNNNNSTDNTSSNTNTGGGGGTSYHQRSAALIRSYGRAINRSFQSGIGYMSGHGGNNNSNHQHHHSSESNNSLDIPETDHTMDHHQIYWICGGGSGGLKSPLSPKLQSRFKFSKNKTKSKEDQQQQQQQQQGRNFQETSSCPVLIAATNDDKNETKTSQNDTNTVPLLKQQNDESENLKMEISRQKITTVKTRYTTTKPSSMVTTTKNQSTKPILMKKIDSDEQRNQEYSHQPKPKQSSSDSLMLIGNQKSVVIDKQQHSTIKQQQQQQQQQKQQSSSLSSQLKKDSKTTAILTSNTSSSSSSRSLNKKQSIGKLRKMIAMEIVAIPNQIVYEEGDNNKCIDNVHFNDLFHGTLNDSSSITMPHSIRNDPRLFKDDVDIRFSRTLNSCKLPQIRYASPERLFERLTDLRFLSIDFLNTFLLTYRVFTDSITVIEALKRVHYSPDLSTMNASLHDSSGSLEEGTGGGGGGGGGGGNNNANGNTTTKIDSTHLHPGQSPYHYSGIITTTNSLNTSHSNTGGGVGVGGGGGGGGSSGVSATIIGNVNVNNVSAANEYLSTTIDYDYSRRVSNSSVLSDLNDLGHRESIVSTNSESTAGQQLAQVQQMFASNTIRNNQHWRLSYLEEEQARERYLKRMNNRLAHGSISSTTSSNVGNNNENIQTTSGSSNNTNTGNNISSSSGHFQLPAGEPMLTPAITDPIAVPVPPPPSPEVPGYLQKSTKEASSTSSLMADNKESATSSSNDDRSPSPTESSSSHQSKQMTAIHRPNQHLRIITNNNNNNNAAHQDQVLSPHSQSCDTLTNNSEQSYPASPLSSATSSATLVGTDSHTCSPKPSPVQKTSPHSLPGQNSAEHGAVNQDYETIPEENVENRQRLVQNTVAALHDQLSEGTPPPTPPIPGTPQKQSQHHQQQHHHHHYHHVHQPPPIPSHPASSAPPISSVGSCFVLPPKSQNPKSTESRSGSISVPPPVKSSESRSGSIGHSSAPSGRLSATSMNYLRVRGAGSKRGSGSSECESMASSSVTPRSSFQTDTSISTARSSFQHPESPQMSSKAGVVVISSRATSRRSSTASAASAFAAATAASSNPPEPTDPMMKQVIVSRGSSRFSSAAGADLKIPNSQGTGATQNAQNIAANNERIAQRAKRESMISTAATMRVLNVLRHWVSKHSQDFENDQKLLQITTEFLEELVHNTNLLPAEHKAAVQLQQMIAKQTMEAKEKVDLDVLLAAPIQPSQDNIETLSALEIAEVMTYLDHNIFIRIRSEEFLGQAWMKEDKSKKAFHILLMTKHFNDISRLVASEILRVPELHKRVAIIEKWAAVADICRCFHNFNGVLQICAAFTNSSVYRLKRTWEKVAKTTKQTIEKLQTLVSTDGRFRNMREALHRCDPPCIPYLGMYLTDLSFIEEGTPNFTDDGLLNFSKMRMIAHVIREIRHFQQTPYKMEHNPKVTNYLLDTSRHLQDDELYQMSLTLEPRLSRFSPRIHVPNVGSTATSPSATTGNQTVASNNNDNTTISS</sequence>
<organism evidence="5 6">
    <name type="scientific">Dermatophagoides farinae</name>
    <name type="common">American house dust mite</name>
    <dbReference type="NCBI Taxonomy" id="6954"/>
    <lineage>
        <taxon>Eukaryota</taxon>
        <taxon>Metazoa</taxon>
        <taxon>Ecdysozoa</taxon>
        <taxon>Arthropoda</taxon>
        <taxon>Chelicerata</taxon>
        <taxon>Arachnida</taxon>
        <taxon>Acari</taxon>
        <taxon>Acariformes</taxon>
        <taxon>Sarcoptiformes</taxon>
        <taxon>Astigmata</taxon>
        <taxon>Psoroptidia</taxon>
        <taxon>Analgoidea</taxon>
        <taxon>Pyroglyphidae</taxon>
        <taxon>Dermatophagoidinae</taxon>
        <taxon>Dermatophagoides</taxon>
    </lineage>
</organism>
<feature type="compositionally biased region" description="Low complexity" evidence="3">
    <location>
        <begin position="1028"/>
        <end position="1041"/>
    </location>
</feature>
<dbReference type="InterPro" id="IPR008937">
    <property type="entry name" value="Ras-like_GEF"/>
</dbReference>
<dbReference type="SMART" id="SM00147">
    <property type="entry name" value="RasGEF"/>
    <property type="match status" value="1"/>
</dbReference>
<feature type="region of interest" description="Disordered" evidence="3">
    <location>
        <begin position="251"/>
        <end position="298"/>
    </location>
</feature>
<feature type="compositionally biased region" description="Low complexity" evidence="3">
    <location>
        <begin position="251"/>
        <end position="263"/>
    </location>
</feature>
<accession>A0A922L4J4</accession>
<feature type="compositionally biased region" description="Low complexity" evidence="3">
    <location>
        <begin position="315"/>
        <end position="338"/>
    </location>
</feature>
<feature type="compositionally biased region" description="Gly residues" evidence="3">
    <location>
        <begin position="518"/>
        <end position="531"/>
    </location>
</feature>
<dbReference type="Gene3D" id="1.10.840.10">
    <property type="entry name" value="Ras guanine-nucleotide exchange factors catalytic domain"/>
    <property type="match status" value="1"/>
</dbReference>
<dbReference type="GO" id="GO:0005886">
    <property type="term" value="C:plasma membrane"/>
    <property type="evidence" value="ECO:0007669"/>
    <property type="project" value="TreeGrafter"/>
</dbReference>
<dbReference type="InterPro" id="IPR023578">
    <property type="entry name" value="Ras_GEF_dom_sf"/>
</dbReference>
<evidence type="ECO:0000256" key="1">
    <source>
        <dbReference type="ARBA" id="ARBA00022658"/>
    </source>
</evidence>
<feature type="compositionally biased region" description="Polar residues" evidence="3">
    <location>
        <begin position="837"/>
        <end position="862"/>
    </location>
</feature>
<feature type="compositionally biased region" description="Polar residues" evidence="3">
    <location>
        <begin position="285"/>
        <end position="298"/>
    </location>
</feature>
<proteinExistence type="predicted"/>
<feature type="compositionally biased region" description="Polar residues" evidence="3">
    <location>
        <begin position="878"/>
        <end position="905"/>
    </location>
</feature>
<feature type="compositionally biased region" description="Low complexity" evidence="3">
    <location>
        <begin position="801"/>
        <end position="812"/>
    </location>
</feature>
<dbReference type="SUPFAM" id="SSF48366">
    <property type="entry name" value="Ras GEF"/>
    <property type="match status" value="1"/>
</dbReference>
<feature type="compositionally biased region" description="Polar residues" evidence="3">
    <location>
        <begin position="188"/>
        <end position="197"/>
    </location>
</feature>
<gene>
    <name evidence="5" type="primary">RASGRF1_1</name>
    <name evidence="5" type="ORF">DERF_011185</name>
</gene>
<evidence type="ECO:0000313" key="5">
    <source>
        <dbReference type="EMBL" id="KAH9506454.1"/>
    </source>
</evidence>
<dbReference type="Gene3D" id="1.20.870.10">
    <property type="entry name" value="Son of sevenless (SoS) protein Chain: S domain 1"/>
    <property type="match status" value="2"/>
</dbReference>
<dbReference type="PANTHER" id="PTHR23113:SF99">
    <property type="entry name" value="RASGEF DOMAIN-CONTAINING PROTEIN"/>
    <property type="match status" value="1"/>
</dbReference>
<dbReference type="PROSITE" id="PS50009">
    <property type="entry name" value="RASGEF_CAT"/>
    <property type="match status" value="1"/>
</dbReference>
<reference evidence="5" key="2">
    <citation type="journal article" date="2022" name="Res Sq">
        <title>Comparative Genomics Reveals Insights into the Divergent Evolution of Astigmatic Mites and Household Pest Adaptations.</title>
        <authorList>
            <person name="Xiong Q."/>
            <person name="Wan A.T.-Y."/>
            <person name="Liu X.-Y."/>
            <person name="Fung C.S.-H."/>
            <person name="Xiao X."/>
            <person name="Malainual N."/>
            <person name="Hou J."/>
            <person name="Wang L."/>
            <person name="Wang M."/>
            <person name="Yang K."/>
            <person name="Cui Y."/>
            <person name="Leung E."/>
            <person name="Nong W."/>
            <person name="Shin S.-K."/>
            <person name="Au S."/>
            <person name="Jeong K.Y."/>
            <person name="Chew F.T."/>
            <person name="Hui J."/>
            <person name="Leung T.F."/>
            <person name="Tungtrongchitr A."/>
            <person name="Zhong N."/>
            <person name="Liu Z."/>
            <person name="Tsui S."/>
        </authorList>
    </citation>
    <scope>NUCLEOTIDE SEQUENCE</scope>
    <source>
        <strain evidence="5">Derf</strain>
        <tissue evidence="5">Whole organism</tissue>
    </source>
</reference>
<dbReference type="InterPro" id="IPR001895">
    <property type="entry name" value="RASGEF_cat_dom"/>
</dbReference>
<comment type="caution">
    <text evidence="5">The sequence shown here is derived from an EMBL/GenBank/DDBJ whole genome shotgun (WGS) entry which is preliminary data.</text>
</comment>
<dbReference type="GO" id="GO:0007265">
    <property type="term" value="P:Ras protein signal transduction"/>
    <property type="evidence" value="ECO:0007669"/>
    <property type="project" value="TreeGrafter"/>
</dbReference>
<feature type="compositionally biased region" description="Low complexity" evidence="3">
    <location>
        <begin position="1052"/>
        <end position="1074"/>
    </location>
</feature>
<dbReference type="PANTHER" id="PTHR23113">
    <property type="entry name" value="GUANINE NUCLEOTIDE EXCHANGE FACTOR"/>
    <property type="match status" value="1"/>
</dbReference>
<feature type="region of interest" description="Disordered" evidence="3">
    <location>
        <begin position="507"/>
        <end position="586"/>
    </location>
</feature>
<feature type="compositionally biased region" description="Polar residues" evidence="3">
    <location>
        <begin position="1075"/>
        <end position="1104"/>
    </location>
</feature>
<keyword evidence="1 2" id="KW-0344">Guanine-nucleotide releasing factor</keyword>
<feature type="compositionally biased region" description="Gly residues" evidence="3">
    <location>
        <begin position="573"/>
        <end position="586"/>
    </location>
</feature>
<dbReference type="InterPro" id="IPR000651">
    <property type="entry name" value="Ras-like_Gua-exchang_fac_N"/>
</dbReference>
<feature type="compositionally biased region" description="Low complexity" evidence="3">
    <location>
        <begin position="1541"/>
        <end position="1550"/>
    </location>
</feature>
<feature type="region of interest" description="Disordered" evidence="3">
    <location>
        <begin position="311"/>
        <end position="366"/>
    </location>
</feature>
<dbReference type="EMBL" id="ASGP02000005">
    <property type="protein sequence ID" value="KAH9506454.1"/>
    <property type="molecule type" value="Genomic_DNA"/>
</dbReference>
<feature type="compositionally biased region" description="Low complexity" evidence="3">
    <location>
        <begin position="557"/>
        <end position="572"/>
    </location>
</feature>
<feature type="region of interest" description="Disordered" evidence="3">
    <location>
        <begin position="1534"/>
        <end position="1567"/>
    </location>
</feature>
<evidence type="ECO:0000256" key="3">
    <source>
        <dbReference type="SAM" id="MobiDB-lite"/>
    </source>
</evidence>
<feature type="domain" description="Ras-GEF" evidence="4">
    <location>
        <begin position="1294"/>
        <end position="1526"/>
    </location>
</feature>
<dbReference type="CDD" id="cd00155">
    <property type="entry name" value="RasGEF"/>
    <property type="match status" value="1"/>
</dbReference>
<feature type="region of interest" description="Disordered" evidence="3">
    <location>
        <begin position="105"/>
        <end position="134"/>
    </location>
</feature>
<dbReference type="InterPro" id="IPR036964">
    <property type="entry name" value="RASGEF_cat_dom_sf"/>
</dbReference>
<feature type="compositionally biased region" description="Low complexity" evidence="3">
    <location>
        <begin position="349"/>
        <end position="366"/>
    </location>
</feature>
<feature type="compositionally biased region" description="Pro residues" evidence="3">
    <location>
        <begin position="756"/>
        <end position="765"/>
    </location>
</feature>
<dbReference type="Proteomes" id="UP000790347">
    <property type="component" value="Unassembled WGS sequence"/>
</dbReference>